<dbReference type="EMBL" id="JAGQNY010000004">
    <property type="protein sequence ID" value="MCA9302004.1"/>
    <property type="molecule type" value="Genomic_DNA"/>
</dbReference>
<keyword evidence="2" id="KW-0813">Transport</keyword>
<dbReference type="AlphaFoldDB" id="A0A955E109"/>
<keyword evidence="5" id="KW-0472">Membrane</keyword>
<evidence type="ECO:0000256" key="5">
    <source>
        <dbReference type="ARBA" id="ARBA00023136"/>
    </source>
</evidence>
<sequence length="152" mass="17170">MKIPSIYTKETLDQIVFDLSSLRLSYNPNDEKGFKQKLLTKFSSQSAAFFLEVLENVPFEDIPKILDEFEKFLGSLRVVTLVLAFAPRPEFIQEIHNRVSKIVPEACVLDIVVDGAVVGGFSIDFSGKFFDFTLAQDLIKRDLSEELKSCSP</sequence>
<evidence type="ECO:0000313" key="8">
    <source>
        <dbReference type="Proteomes" id="UP000714817"/>
    </source>
</evidence>
<evidence type="ECO:0000256" key="3">
    <source>
        <dbReference type="ARBA" id="ARBA00022781"/>
    </source>
</evidence>
<dbReference type="Proteomes" id="UP000714817">
    <property type="component" value="Unassembled WGS sequence"/>
</dbReference>
<evidence type="ECO:0000256" key="6">
    <source>
        <dbReference type="ARBA" id="ARBA00023310"/>
    </source>
</evidence>
<evidence type="ECO:0000256" key="4">
    <source>
        <dbReference type="ARBA" id="ARBA00023065"/>
    </source>
</evidence>
<reference evidence="7" key="2">
    <citation type="journal article" date="2021" name="Microbiome">
        <title>Successional dynamics and alternative stable states in a saline activated sludge microbial community over 9 years.</title>
        <authorList>
            <person name="Wang Y."/>
            <person name="Ye J."/>
            <person name="Ju F."/>
            <person name="Liu L."/>
            <person name="Boyd J.A."/>
            <person name="Deng Y."/>
            <person name="Parks D.H."/>
            <person name="Jiang X."/>
            <person name="Yin X."/>
            <person name="Woodcroft B.J."/>
            <person name="Tyson G.W."/>
            <person name="Hugenholtz P."/>
            <person name="Polz M.F."/>
            <person name="Zhang T."/>
        </authorList>
    </citation>
    <scope>NUCLEOTIDE SEQUENCE</scope>
    <source>
        <strain evidence="7">HKST-UBA80</strain>
    </source>
</reference>
<evidence type="ECO:0000256" key="2">
    <source>
        <dbReference type="ARBA" id="ARBA00022448"/>
    </source>
</evidence>
<proteinExistence type="predicted"/>
<gene>
    <name evidence="7" type="ORF">KDA10_01390</name>
</gene>
<name>A0A955E109_UNCKA</name>
<keyword evidence="6" id="KW-0066">ATP synthesis</keyword>
<dbReference type="GO" id="GO:0046933">
    <property type="term" value="F:proton-transporting ATP synthase activity, rotational mechanism"/>
    <property type="evidence" value="ECO:0007669"/>
    <property type="project" value="InterPro"/>
</dbReference>
<evidence type="ECO:0000256" key="1">
    <source>
        <dbReference type="ARBA" id="ARBA00004370"/>
    </source>
</evidence>
<keyword evidence="4" id="KW-0406">Ion transport</keyword>
<organism evidence="7 8">
    <name type="scientific">candidate division WWE3 bacterium</name>
    <dbReference type="NCBI Taxonomy" id="2053526"/>
    <lineage>
        <taxon>Bacteria</taxon>
        <taxon>Katanobacteria</taxon>
    </lineage>
</organism>
<protein>
    <submittedName>
        <fullName evidence="7">F0F1 ATP synthase subunit delta</fullName>
    </submittedName>
</protein>
<reference evidence="7" key="1">
    <citation type="submission" date="2020-04" db="EMBL/GenBank/DDBJ databases">
        <authorList>
            <person name="Zhang T."/>
        </authorList>
    </citation>
    <scope>NUCLEOTIDE SEQUENCE</scope>
    <source>
        <strain evidence="7">HKST-UBA80</strain>
    </source>
</reference>
<dbReference type="GO" id="GO:0016020">
    <property type="term" value="C:membrane"/>
    <property type="evidence" value="ECO:0007669"/>
    <property type="project" value="UniProtKB-SubCell"/>
</dbReference>
<comment type="subcellular location">
    <subcellularLocation>
        <location evidence="1">Membrane</location>
    </subcellularLocation>
</comment>
<accession>A0A955E109</accession>
<dbReference type="Pfam" id="PF00213">
    <property type="entry name" value="OSCP"/>
    <property type="match status" value="1"/>
</dbReference>
<evidence type="ECO:0000313" key="7">
    <source>
        <dbReference type="EMBL" id="MCA9302004.1"/>
    </source>
</evidence>
<dbReference type="InterPro" id="IPR000711">
    <property type="entry name" value="ATPase_OSCP/dsu"/>
</dbReference>
<comment type="caution">
    <text evidence="7">The sequence shown here is derived from an EMBL/GenBank/DDBJ whole genome shotgun (WGS) entry which is preliminary data.</text>
</comment>
<keyword evidence="3" id="KW-0375">Hydrogen ion transport</keyword>